<sequence>MIEFATRALCACVLAFSGLAPVSARTVDRDDLYCAERGLGHWFYCSRPEPKPEDQEQDEAVPPAPPMSAEAALLAEAEAFQRRLDELRLMAAYAPTEERVREYQAMQWRAMEGAALFSDFWRRNVWSDPALDYSVRRPVAQYARSEWIDQRSMEMTADLAGLSERYGLFYFYRSDCPYCARFSPVLRYFADSHGVEVRAVSVDGGPSPEFPDARLDTGQFELLLGGREAVVPAVMLLNTETNTTHWVSFGAISGQELAQRIFVTMSREPGEDY</sequence>
<dbReference type="Pfam" id="PF13728">
    <property type="entry name" value="TraF"/>
    <property type="match status" value="1"/>
</dbReference>
<evidence type="ECO:0008006" key="3">
    <source>
        <dbReference type="Google" id="ProtNLM"/>
    </source>
</evidence>
<comment type="caution">
    <text evidence="1">The sequence shown here is derived from an EMBL/GenBank/DDBJ whole genome shotgun (WGS) entry which is preliminary data.</text>
</comment>
<name>A0ABQ1XVK3_9PROT</name>
<dbReference type="Gene3D" id="3.40.30.10">
    <property type="entry name" value="Glutaredoxin"/>
    <property type="match status" value="1"/>
</dbReference>
<accession>A0ABQ1XVK3</accession>
<evidence type="ECO:0000313" key="1">
    <source>
        <dbReference type="EMBL" id="GGH04654.1"/>
    </source>
</evidence>
<evidence type="ECO:0000313" key="2">
    <source>
        <dbReference type="Proteomes" id="UP000648722"/>
    </source>
</evidence>
<organism evidence="1 2">
    <name type="scientific">Glycocaulis albus</name>
    <dbReference type="NCBI Taxonomy" id="1382801"/>
    <lineage>
        <taxon>Bacteria</taxon>
        <taxon>Pseudomonadati</taxon>
        <taxon>Pseudomonadota</taxon>
        <taxon>Alphaproteobacteria</taxon>
        <taxon>Maricaulales</taxon>
        <taxon>Maricaulaceae</taxon>
        <taxon>Glycocaulis</taxon>
    </lineage>
</organism>
<dbReference type="EMBL" id="BMFS01000010">
    <property type="protein sequence ID" value="GGH04654.1"/>
    <property type="molecule type" value="Genomic_DNA"/>
</dbReference>
<reference evidence="2" key="1">
    <citation type="journal article" date="2019" name="Int. J. Syst. Evol. Microbiol.">
        <title>The Global Catalogue of Microorganisms (GCM) 10K type strain sequencing project: providing services to taxonomists for standard genome sequencing and annotation.</title>
        <authorList>
            <consortium name="The Broad Institute Genomics Platform"/>
            <consortium name="The Broad Institute Genome Sequencing Center for Infectious Disease"/>
            <person name="Wu L."/>
            <person name="Ma J."/>
        </authorList>
    </citation>
    <scope>NUCLEOTIDE SEQUENCE [LARGE SCALE GENOMIC DNA]</scope>
    <source>
        <strain evidence="2">CGMCC 1.12766</strain>
    </source>
</reference>
<protein>
    <recommendedName>
        <fullName evidence="3">Conjugal transfer protein TraF</fullName>
    </recommendedName>
</protein>
<dbReference type="SUPFAM" id="SSF52833">
    <property type="entry name" value="Thioredoxin-like"/>
    <property type="match status" value="1"/>
</dbReference>
<keyword evidence="2" id="KW-1185">Reference proteome</keyword>
<dbReference type="InterPro" id="IPR039555">
    <property type="entry name" value="TraF/TrbB"/>
</dbReference>
<gene>
    <name evidence="1" type="ORF">GCM10007420_21440</name>
</gene>
<dbReference type="InterPro" id="IPR036249">
    <property type="entry name" value="Thioredoxin-like_sf"/>
</dbReference>
<dbReference type="Proteomes" id="UP000648722">
    <property type="component" value="Unassembled WGS sequence"/>
</dbReference>
<proteinExistence type="predicted"/>
<dbReference type="RefSeq" id="WP_188452588.1">
    <property type="nucleotide sequence ID" value="NZ_BMFS01000010.1"/>
</dbReference>
<dbReference type="CDD" id="cd01659">
    <property type="entry name" value="TRX_superfamily"/>
    <property type="match status" value="1"/>
</dbReference>